<name>A0A179DFM6_9SPHI</name>
<accession>A0A179DFM6</accession>
<feature type="chain" id="PRO_5008100518" evidence="1">
    <location>
        <begin position="20"/>
        <end position="592"/>
    </location>
</feature>
<reference evidence="2 3" key="1">
    <citation type="submission" date="2016-04" db="EMBL/GenBank/DDBJ databases">
        <authorList>
            <person name="Evans L.H."/>
            <person name="Alamgir A."/>
            <person name="Owens N."/>
            <person name="Weber N.D."/>
            <person name="Virtaneva K."/>
            <person name="Barbian K."/>
            <person name="Babar A."/>
            <person name="Rosenke K."/>
        </authorList>
    </citation>
    <scope>NUCLEOTIDE SEQUENCE [LARGE SCALE GENOMIC DNA]</scope>
    <source>
        <strain evidence="2 3">CCM 8644</strain>
    </source>
</reference>
<proteinExistence type="predicted"/>
<feature type="signal peptide" evidence="1">
    <location>
        <begin position="1"/>
        <end position="19"/>
    </location>
</feature>
<keyword evidence="1" id="KW-0732">Signal</keyword>
<dbReference type="Proteomes" id="UP000078459">
    <property type="component" value="Unassembled WGS sequence"/>
</dbReference>
<evidence type="ECO:0000313" key="3">
    <source>
        <dbReference type="Proteomes" id="UP000078459"/>
    </source>
</evidence>
<reference evidence="2 3" key="2">
    <citation type="submission" date="2016-06" db="EMBL/GenBank/DDBJ databases">
        <title>Pedobacter psychrophilus sp. nov., isolated from Antarctic fragmentary rock.</title>
        <authorList>
            <person name="Svec P."/>
        </authorList>
    </citation>
    <scope>NUCLEOTIDE SEQUENCE [LARGE SCALE GENOMIC DNA]</scope>
    <source>
        <strain evidence="2 3">CCM 8644</strain>
    </source>
</reference>
<sequence length="592" mass="64693">MKKIAFILIAVFHLGFAFAQEKEPDKEKKKFKLKMPELRIGEKLGNLAGNLMTGKAKELNVAIAKFNIVSGIYPPEIKTSESKYYPDGTIEGDYMVSVTFFKAEGLGLLEIDGTVTCDGKEMKYVGLGSYLTSFPYAFTTPKTINIKTVSGDEANFALKPINHVEIVSVNGDKSLPILDLAEDIKLTYKNPPGSAGSKIRVSLITDVVGARALNHFASFDAGKDGEVTVTIPKESLSNPEISGSVKGVGNFNKGENFLIIEREFKTERDKLDSSQKLGKLKTAEITAVSYASIPVVVKGKQEESVYASIKVSEKFTNGIGYSFYKPNANNGIPFSSGSKFGLTSFTLQGSTYKKDVSTSEKEGYESNARYGYVKTRTITTTTTTYQFPQLTNTQWQTVMDRVYNGLVKFMKAEYKIDFVPVEKMTSNPNYATLFPAASSNTSSFINTNYKGTQRTTPKSIGEIVGSISENYTTDNIMGNLMKETDVDGLVNMHLSFQVAGNSEGKVILIPSLSINIIGRDETNNNKQGTYAGGYIVKTTGNSFNGDLVKTNPNALAQACSTDEMIAGLIEGIKNLRSKEIALGYDKIWNIGK</sequence>
<comment type="caution">
    <text evidence="2">The sequence shown here is derived from an EMBL/GenBank/DDBJ whole genome shotgun (WGS) entry which is preliminary data.</text>
</comment>
<dbReference type="RefSeq" id="WP_068822322.1">
    <property type="nucleotide sequence ID" value="NZ_LWHJ01000027.1"/>
</dbReference>
<gene>
    <name evidence="2" type="ORF">A5893_08965</name>
</gene>
<evidence type="ECO:0000313" key="2">
    <source>
        <dbReference type="EMBL" id="OAQ39704.1"/>
    </source>
</evidence>
<evidence type="ECO:0000256" key="1">
    <source>
        <dbReference type="SAM" id="SignalP"/>
    </source>
</evidence>
<keyword evidence="3" id="KW-1185">Reference proteome</keyword>
<dbReference type="AlphaFoldDB" id="A0A179DFM6"/>
<dbReference type="OrthoDB" id="1491083at2"/>
<dbReference type="EMBL" id="LWHJ01000027">
    <property type="protein sequence ID" value="OAQ39704.1"/>
    <property type="molecule type" value="Genomic_DNA"/>
</dbReference>
<organism evidence="2 3">
    <name type="scientific">Pedobacter psychrophilus</name>
    <dbReference type="NCBI Taxonomy" id="1826909"/>
    <lineage>
        <taxon>Bacteria</taxon>
        <taxon>Pseudomonadati</taxon>
        <taxon>Bacteroidota</taxon>
        <taxon>Sphingobacteriia</taxon>
        <taxon>Sphingobacteriales</taxon>
        <taxon>Sphingobacteriaceae</taxon>
        <taxon>Pedobacter</taxon>
    </lineage>
</organism>
<protein>
    <submittedName>
        <fullName evidence="2">Uncharacterized protein</fullName>
    </submittedName>
</protein>